<gene>
    <name evidence="1" type="ORF">EJO50_12255</name>
</gene>
<dbReference type="EMBL" id="CP034433">
    <property type="protein sequence ID" value="AZN37187.1"/>
    <property type="molecule type" value="Genomic_DNA"/>
</dbReference>
<dbReference type="AlphaFoldDB" id="A0A3S8ZUI8"/>
<evidence type="ECO:0000313" key="2">
    <source>
        <dbReference type="Proteomes" id="UP000282438"/>
    </source>
</evidence>
<accession>A0A3S8ZUI8</accession>
<protein>
    <submittedName>
        <fullName evidence="1">DUF2199 domain-containing protein</fullName>
    </submittedName>
</protein>
<dbReference type="KEGG" id="iod:EJO50_12255"/>
<dbReference type="Pfam" id="PF09965">
    <property type="entry name" value="DUF2199"/>
    <property type="match status" value="1"/>
</dbReference>
<dbReference type="RefSeq" id="WP_125974554.1">
    <property type="nucleotide sequence ID" value="NZ_CP034433.1"/>
</dbReference>
<name>A0A3S8ZUI8_9NEIS</name>
<reference evidence="1 2" key="1">
    <citation type="submission" date="2018-12" db="EMBL/GenBank/DDBJ databases">
        <title>Complete genome sequence of Iodobacter sp. H11R3.</title>
        <authorList>
            <person name="Bae J.-W."/>
        </authorList>
    </citation>
    <scope>NUCLEOTIDE SEQUENCE [LARGE SCALE GENOMIC DNA]</scope>
    <source>
        <strain evidence="1 2">H11R3</strain>
    </source>
</reference>
<dbReference type="OrthoDB" id="4404538at2"/>
<dbReference type="InterPro" id="IPR018697">
    <property type="entry name" value="DUF2199"/>
</dbReference>
<evidence type="ECO:0000313" key="1">
    <source>
        <dbReference type="EMBL" id="AZN37187.1"/>
    </source>
</evidence>
<sequence>MSLYLCRTCNEQHNELPMCLGAGAPALWYSIPEDKRASRAELTSDQCVIDGGHFFILGRILIPVHDGMGPLIWLAWVSLSEANFLRSGELWESEGRESEPPYFGWLQSDLPYTPSTLSLKTQVQTGPVGEWPSILLEHTDHPLALEQYHGISMARVQQIAEAALHR</sequence>
<proteinExistence type="predicted"/>
<dbReference type="Proteomes" id="UP000282438">
    <property type="component" value="Chromosome"/>
</dbReference>
<keyword evidence="2" id="KW-1185">Reference proteome</keyword>
<organism evidence="1 2">
    <name type="scientific">Iodobacter ciconiae</name>
    <dbReference type="NCBI Taxonomy" id="2496266"/>
    <lineage>
        <taxon>Bacteria</taxon>
        <taxon>Pseudomonadati</taxon>
        <taxon>Pseudomonadota</taxon>
        <taxon>Betaproteobacteria</taxon>
        <taxon>Neisseriales</taxon>
        <taxon>Chitinibacteraceae</taxon>
        <taxon>Iodobacter</taxon>
    </lineage>
</organism>